<feature type="transmembrane region" description="Helical" evidence="6">
    <location>
        <begin position="445"/>
        <end position="470"/>
    </location>
</feature>
<feature type="compositionally biased region" description="Basic and acidic residues" evidence="5">
    <location>
        <begin position="99"/>
        <end position="111"/>
    </location>
</feature>
<organism evidence="7 8">
    <name type="scientific">Plakobranchus ocellatus</name>
    <dbReference type="NCBI Taxonomy" id="259542"/>
    <lineage>
        <taxon>Eukaryota</taxon>
        <taxon>Metazoa</taxon>
        <taxon>Spiralia</taxon>
        <taxon>Lophotrochozoa</taxon>
        <taxon>Mollusca</taxon>
        <taxon>Gastropoda</taxon>
        <taxon>Heterobranchia</taxon>
        <taxon>Euthyneura</taxon>
        <taxon>Panpulmonata</taxon>
        <taxon>Sacoglossa</taxon>
        <taxon>Placobranchoidea</taxon>
        <taxon>Plakobranchidae</taxon>
        <taxon>Plakobranchus</taxon>
    </lineage>
</organism>
<reference evidence="7 8" key="1">
    <citation type="journal article" date="2021" name="Elife">
        <title>Chloroplast acquisition without the gene transfer in kleptoplastic sea slugs, Plakobranchus ocellatus.</title>
        <authorList>
            <person name="Maeda T."/>
            <person name="Takahashi S."/>
            <person name="Yoshida T."/>
            <person name="Shimamura S."/>
            <person name="Takaki Y."/>
            <person name="Nagai Y."/>
            <person name="Toyoda A."/>
            <person name="Suzuki Y."/>
            <person name="Arimoto A."/>
            <person name="Ishii H."/>
            <person name="Satoh N."/>
            <person name="Nishiyama T."/>
            <person name="Hasebe M."/>
            <person name="Maruyama T."/>
            <person name="Minagawa J."/>
            <person name="Obokata J."/>
            <person name="Shigenobu S."/>
        </authorList>
    </citation>
    <scope>NUCLEOTIDE SEQUENCE [LARGE SCALE GENOMIC DNA]</scope>
</reference>
<dbReference type="AlphaFoldDB" id="A0AAV3ZMJ0"/>
<feature type="region of interest" description="Disordered" evidence="5">
    <location>
        <begin position="1"/>
        <end position="64"/>
    </location>
</feature>
<feature type="transmembrane region" description="Helical" evidence="6">
    <location>
        <begin position="287"/>
        <end position="311"/>
    </location>
</feature>
<evidence type="ECO:0000256" key="2">
    <source>
        <dbReference type="ARBA" id="ARBA00022692"/>
    </source>
</evidence>
<keyword evidence="3 6" id="KW-1133">Transmembrane helix</keyword>
<dbReference type="Proteomes" id="UP000735302">
    <property type="component" value="Unassembled WGS sequence"/>
</dbReference>
<evidence type="ECO:0000313" key="7">
    <source>
        <dbReference type="EMBL" id="GFN97185.1"/>
    </source>
</evidence>
<feature type="region of interest" description="Disordered" evidence="5">
    <location>
        <begin position="92"/>
        <end position="147"/>
    </location>
</feature>
<keyword evidence="2 6" id="KW-0812">Transmembrane</keyword>
<accession>A0AAV3ZMJ0</accession>
<feature type="compositionally biased region" description="Polar residues" evidence="5">
    <location>
        <begin position="127"/>
        <end position="147"/>
    </location>
</feature>
<comment type="caution">
    <text evidence="7">The sequence shown here is derived from an EMBL/GenBank/DDBJ whole genome shotgun (WGS) entry which is preliminary data.</text>
</comment>
<gene>
    <name evidence="7" type="ORF">PoB_002369100</name>
</gene>
<dbReference type="CDD" id="cd03156">
    <property type="entry name" value="uroplakin_I_like_LEL"/>
    <property type="match status" value="1"/>
</dbReference>
<dbReference type="EMBL" id="BLXT01002742">
    <property type="protein sequence ID" value="GFN97185.1"/>
    <property type="molecule type" value="Genomic_DNA"/>
</dbReference>
<evidence type="ECO:0000256" key="1">
    <source>
        <dbReference type="ARBA" id="ARBA00004141"/>
    </source>
</evidence>
<evidence type="ECO:0000256" key="4">
    <source>
        <dbReference type="ARBA" id="ARBA00023136"/>
    </source>
</evidence>
<sequence>MPRSRARSPSRPFPSTNGRHLDRHQVGTGGQNVHSQAEDVDSRLGAWSRNDRQVRPRSSSSRLSRRVVAAGGVLPVTPEVMEELEQCLIRDPSYSPWTDRGRSGQGDRDGPRVPMLAAGSVREANHHQNNPQSCSITSPSSEGSIRTQAGDHTWELGKQWTSESDIADLPQSNKAKDSSPLKRQRSNRSARSTTSSARRRQNEDGCVTCLRGMLHCYNVFILIVGCAALGVGIWLLVTDFGARKVTPIVGNQLYEVTTYLLMAGGGAVALLAFCGCCGTIREDKCVLSFYGTTLAIVLIVLGASCGLAIFFRTELESNIQFRMKETLTKHYGVQTRTNSENRRVTEAWDAMQRQLKCCGVVGNVTGSDSWPMYKSIGWTAEKKNHRRIVPDSCCAPGDIKICTGESKFNGPPLYFRGHSEEFRKVNPYLYTDGCYDSLIKYLETYSAVVAGVSFIMPLFLIFGIVISFCLCARVAGYSTDDEVDL</sequence>
<dbReference type="Pfam" id="PF00335">
    <property type="entry name" value="Tetraspanin"/>
    <property type="match status" value="1"/>
</dbReference>
<dbReference type="PRINTS" id="PR00259">
    <property type="entry name" value="TMFOUR"/>
</dbReference>
<dbReference type="SUPFAM" id="SSF48652">
    <property type="entry name" value="Tetraspanin"/>
    <property type="match status" value="1"/>
</dbReference>
<name>A0AAV3ZMJ0_9GAST</name>
<dbReference type="PANTHER" id="PTHR19282:SF544">
    <property type="entry name" value="TETRASPANIN"/>
    <property type="match status" value="1"/>
</dbReference>
<dbReference type="GO" id="GO:0005886">
    <property type="term" value="C:plasma membrane"/>
    <property type="evidence" value="ECO:0007669"/>
    <property type="project" value="TreeGrafter"/>
</dbReference>
<comment type="subcellular location">
    <subcellularLocation>
        <location evidence="1">Membrane</location>
        <topology evidence="1">Multi-pass membrane protein</topology>
    </subcellularLocation>
</comment>
<keyword evidence="8" id="KW-1185">Reference proteome</keyword>
<dbReference type="PANTHER" id="PTHR19282">
    <property type="entry name" value="TETRASPANIN"/>
    <property type="match status" value="1"/>
</dbReference>
<dbReference type="InterPro" id="IPR008952">
    <property type="entry name" value="Tetraspanin_EC2_sf"/>
</dbReference>
<evidence type="ECO:0000256" key="5">
    <source>
        <dbReference type="SAM" id="MobiDB-lite"/>
    </source>
</evidence>
<dbReference type="Gene3D" id="1.10.1450.10">
    <property type="entry name" value="Tetraspanin"/>
    <property type="match status" value="1"/>
</dbReference>
<evidence type="ECO:0000313" key="8">
    <source>
        <dbReference type="Proteomes" id="UP000735302"/>
    </source>
</evidence>
<feature type="transmembrane region" description="Helical" evidence="6">
    <location>
        <begin position="219"/>
        <end position="237"/>
    </location>
</feature>
<evidence type="ECO:0000256" key="6">
    <source>
        <dbReference type="SAM" id="Phobius"/>
    </source>
</evidence>
<proteinExistence type="predicted"/>
<protein>
    <submittedName>
        <fullName evidence="7">Tetraspanin</fullName>
    </submittedName>
</protein>
<feature type="transmembrane region" description="Helical" evidence="6">
    <location>
        <begin position="257"/>
        <end position="280"/>
    </location>
</feature>
<keyword evidence="4 6" id="KW-0472">Membrane</keyword>
<feature type="region of interest" description="Disordered" evidence="5">
    <location>
        <begin position="165"/>
        <end position="197"/>
    </location>
</feature>
<evidence type="ECO:0000256" key="3">
    <source>
        <dbReference type="ARBA" id="ARBA00022989"/>
    </source>
</evidence>
<dbReference type="InterPro" id="IPR018499">
    <property type="entry name" value="Tetraspanin/Peripherin"/>
</dbReference>